<dbReference type="SMART" id="SM00256">
    <property type="entry name" value="FBOX"/>
    <property type="match status" value="1"/>
</dbReference>
<reference evidence="2" key="1">
    <citation type="submission" date="2014-09" db="EMBL/GenBank/DDBJ databases">
        <authorList>
            <person name="Magalhaes I.L.F."/>
            <person name="Oliveira U."/>
            <person name="Santos F.R."/>
            <person name="Vidigal T.H.D.A."/>
            <person name="Brescovit A.D."/>
            <person name="Santos A.J."/>
        </authorList>
    </citation>
    <scope>NUCLEOTIDE SEQUENCE</scope>
    <source>
        <tissue evidence="2">Shoot tissue taken approximately 20 cm above the soil surface</tissue>
    </source>
</reference>
<name>A0A0A9HGS7_ARUDO</name>
<dbReference type="InterPro" id="IPR001810">
    <property type="entry name" value="F-box_dom"/>
</dbReference>
<proteinExistence type="predicted"/>
<dbReference type="InterPro" id="IPR056592">
    <property type="entry name" value="Beta-prop_At3g26010-like"/>
</dbReference>
<dbReference type="Gene3D" id="1.20.1280.50">
    <property type="match status" value="1"/>
</dbReference>
<feature type="domain" description="F-box" evidence="1">
    <location>
        <begin position="15"/>
        <end position="54"/>
    </location>
</feature>
<evidence type="ECO:0000313" key="2">
    <source>
        <dbReference type="EMBL" id="JAE34051.1"/>
    </source>
</evidence>
<dbReference type="PANTHER" id="PTHR35546">
    <property type="entry name" value="F-BOX PROTEIN INTERACTION DOMAIN PROTEIN-RELATED"/>
    <property type="match status" value="1"/>
</dbReference>
<organism evidence="2">
    <name type="scientific">Arundo donax</name>
    <name type="common">Giant reed</name>
    <name type="synonym">Donax arundinaceus</name>
    <dbReference type="NCBI Taxonomy" id="35708"/>
    <lineage>
        <taxon>Eukaryota</taxon>
        <taxon>Viridiplantae</taxon>
        <taxon>Streptophyta</taxon>
        <taxon>Embryophyta</taxon>
        <taxon>Tracheophyta</taxon>
        <taxon>Spermatophyta</taxon>
        <taxon>Magnoliopsida</taxon>
        <taxon>Liliopsida</taxon>
        <taxon>Poales</taxon>
        <taxon>Poaceae</taxon>
        <taxon>PACMAD clade</taxon>
        <taxon>Arundinoideae</taxon>
        <taxon>Arundineae</taxon>
        <taxon>Arundo</taxon>
    </lineage>
</organism>
<accession>A0A0A9HGS7</accession>
<reference evidence="2" key="2">
    <citation type="journal article" date="2015" name="Data Brief">
        <title>Shoot transcriptome of the giant reed, Arundo donax.</title>
        <authorList>
            <person name="Barrero R.A."/>
            <person name="Guerrero F.D."/>
            <person name="Moolhuijzen P."/>
            <person name="Goolsby J.A."/>
            <person name="Tidwell J."/>
            <person name="Bellgard S.E."/>
            <person name="Bellgard M.I."/>
        </authorList>
    </citation>
    <scope>NUCLEOTIDE SEQUENCE</scope>
    <source>
        <tissue evidence="2">Shoot tissue taken approximately 20 cm above the soil surface</tissue>
    </source>
</reference>
<dbReference type="PANTHER" id="PTHR35546:SF106">
    <property type="entry name" value="DUF1618 DOMAIN-CONTAINING PROTEIN"/>
    <property type="match status" value="1"/>
</dbReference>
<dbReference type="InterPro" id="IPR036047">
    <property type="entry name" value="F-box-like_dom_sf"/>
</dbReference>
<evidence type="ECO:0000259" key="1">
    <source>
        <dbReference type="SMART" id="SM00256"/>
    </source>
</evidence>
<dbReference type="AlphaFoldDB" id="A0A0A9HGS7"/>
<dbReference type="SUPFAM" id="SSF81383">
    <property type="entry name" value="F-box domain"/>
    <property type="match status" value="1"/>
</dbReference>
<protein>
    <recommendedName>
        <fullName evidence="1">F-box domain-containing protein</fullName>
    </recommendedName>
</protein>
<sequence>MDGPRRSKVAVAHRLPDDALVEILSCLPAKFLCRFKCVSRSWCDLIADRLGCKNLPQTLEGFLYFNREDHDGGDGEGGRCGGDEGNGDGDVRELTLSSRKILHRRGYAHFINLLGKSVPLLDRSFSFVKKQRDIKVRRIALLDSCNGLLLFGNRRVSDTYDSLGYIVCNPATEQSVAVPSSGWTPSPPQGSEDALESDVRSFLIFDPAVSLDFQLVQFWQDGIREDVEGVHTYSSETGLWSDRSSEWKRGEEGGEWEQWGHDGHIIKPIDGRSFVNGMLHFLVYQIQTEKFVIVAVDGQGKTCKIIPWPMEYLFPDPAFIGQSQGRLLCISGLGKQKAEGHDVQFTGLSIWALEDYDTEQWVQKHNVSFLQLFGRISCEVRIDYDVVAISSDRNLVFFVQHWNRKLISYDMDSKEVCALRTLGHGYPCITLYVPSFKSLALAYKH</sequence>
<dbReference type="EMBL" id="GBRH01163845">
    <property type="protein sequence ID" value="JAE34051.1"/>
    <property type="molecule type" value="Transcribed_RNA"/>
</dbReference>
<dbReference type="Pfam" id="PF00646">
    <property type="entry name" value="F-box"/>
    <property type="match status" value="1"/>
</dbReference>
<dbReference type="InterPro" id="IPR055290">
    <property type="entry name" value="At3g26010-like"/>
</dbReference>
<dbReference type="Pfam" id="PF24750">
    <property type="entry name" value="b-prop_At3g26010-like"/>
    <property type="match status" value="1"/>
</dbReference>